<evidence type="ECO:0000256" key="1">
    <source>
        <dbReference type="SAM" id="SignalP"/>
    </source>
</evidence>
<reference evidence="3" key="1">
    <citation type="submission" date="2019-10" db="EMBL/GenBank/DDBJ databases">
        <title>Draft genome sequence of Panacibacter sp. KCS-6.</title>
        <authorList>
            <person name="Yim K.J."/>
        </authorList>
    </citation>
    <scope>NUCLEOTIDE SEQUENCE</scope>
    <source>
        <strain evidence="3">KCS-6</strain>
    </source>
</reference>
<accession>A0A8J8FFD1</accession>
<protein>
    <submittedName>
        <fullName evidence="3">DUF4440 domain-containing protein</fullName>
    </submittedName>
</protein>
<feature type="chain" id="PRO_5035224158" evidence="1">
    <location>
        <begin position="24"/>
        <end position="143"/>
    </location>
</feature>
<name>A0A8J8FFD1_9BACT</name>
<dbReference type="InterPro" id="IPR032710">
    <property type="entry name" value="NTF2-like_dom_sf"/>
</dbReference>
<organism evidence="3 4">
    <name type="scientific">Limnovirga soli</name>
    <dbReference type="NCBI Taxonomy" id="2656915"/>
    <lineage>
        <taxon>Bacteria</taxon>
        <taxon>Pseudomonadati</taxon>
        <taxon>Bacteroidota</taxon>
        <taxon>Chitinophagia</taxon>
        <taxon>Chitinophagales</taxon>
        <taxon>Chitinophagaceae</taxon>
        <taxon>Limnovirga</taxon>
    </lineage>
</organism>
<dbReference type="RefSeq" id="WP_171607275.1">
    <property type="nucleotide sequence ID" value="NZ_WHPF01000005.1"/>
</dbReference>
<evidence type="ECO:0000313" key="3">
    <source>
        <dbReference type="EMBL" id="NNV55349.1"/>
    </source>
</evidence>
<dbReference type="SUPFAM" id="SSF54427">
    <property type="entry name" value="NTF2-like"/>
    <property type="match status" value="1"/>
</dbReference>
<dbReference type="Gene3D" id="3.10.450.50">
    <property type="match status" value="1"/>
</dbReference>
<proteinExistence type="predicted"/>
<dbReference type="AlphaFoldDB" id="A0A8J8FFD1"/>
<comment type="caution">
    <text evidence="3">The sequence shown here is derived from an EMBL/GenBank/DDBJ whole genome shotgun (WGS) entry which is preliminary data.</text>
</comment>
<sequence>MYKKSLLLIGVFLVAVVTTYAQSADEKAIRYLMHQQIATWNSGNIDAFMETYWKSDSLLFVGSKGPTYGWENTLNNYKKNYPDTAAMGKLRFDILSIKPLSPEYIFVLGKWHLTRTIGNVGGTFTLLFKKIEGKWLIVADHSS</sequence>
<keyword evidence="4" id="KW-1185">Reference proteome</keyword>
<dbReference type="InterPro" id="IPR027843">
    <property type="entry name" value="DUF4440"/>
</dbReference>
<feature type="domain" description="DUF4440" evidence="2">
    <location>
        <begin position="35"/>
        <end position="137"/>
    </location>
</feature>
<dbReference type="EMBL" id="WHPF01000005">
    <property type="protein sequence ID" value="NNV55349.1"/>
    <property type="molecule type" value="Genomic_DNA"/>
</dbReference>
<evidence type="ECO:0000259" key="2">
    <source>
        <dbReference type="Pfam" id="PF14534"/>
    </source>
</evidence>
<dbReference type="Proteomes" id="UP000598971">
    <property type="component" value="Unassembled WGS sequence"/>
</dbReference>
<keyword evidence="1" id="KW-0732">Signal</keyword>
<evidence type="ECO:0000313" key="4">
    <source>
        <dbReference type="Proteomes" id="UP000598971"/>
    </source>
</evidence>
<dbReference type="Pfam" id="PF14534">
    <property type="entry name" value="DUF4440"/>
    <property type="match status" value="1"/>
</dbReference>
<gene>
    <name evidence="3" type="ORF">GD597_07765</name>
</gene>
<feature type="signal peptide" evidence="1">
    <location>
        <begin position="1"/>
        <end position="23"/>
    </location>
</feature>